<dbReference type="Proteomes" id="UP000053328">
    <property type="component" value="Unassembled WGS sequence"/>
</dbReference>
<evidence type="ECO:0000313" key="2">
    <source>
        <dbReference type="Proteomes" id="UP000053328"/>
    </source>
</evidence>
<dbReference type="STRING" id="91928.A0A0D1ZKW9"/>
<dbReference type="InterPro" id="IPR032710">
    <property type="entry name" value="NTF2-like_dom_sf"/>
</dbReference>
<keyword evidence="2" id="KW-1185">Reference proteome</keyword>
<name>A0A0D1ZKW9_9EURO</name>
<proteinExistence type="predicted"/>
<dbReference type="EMBL" id="KN847497">
    <property type="protein sequence ID" value="KIW13462.1"/>
    <property type="molecule type" value="Genomic_DNA"/>
</dbReference>
<dbReference type="SUPFAM" id="SSF54427">
    <property type="entry name" value="NTF2-like"/>
    <property type="match status" value="1"/>
</dbReference>
<evidence type="ECO:0000313" key="1">
    <source>
        <dbReference type="EMBL" id="KIW13462.1"/>
    </source>
</evidence>
<protein>
    <recommendedName>
        <fullName evidence="3">SnoaL-like domain-containing protein</fullName>
    </recommendedName>
</protein>
<dbReference type="GeneID" id="27335733"/>
<dbReference type="OrthoDB" id="3758478at2759"/>
<gene>
    <name evidence="1" type="ORF">PV08_08650</name>
</gene>
<dbReference type="RefSeq" id="XP_016233678.1">
    <property type="nucleotide sequence ID" value="XM_016382975.1"/>
</dbReference>
<accession>A0A0D1ZKW9</accession>
<reference evidence="1 2" key="1">
    <citation type="submission" date="2015-01" db="EMBL/GenBank/DDBJ databases">
        <title>The Genome Sequence of Exophiala spinifera CBS89968.</title>
        <authorList>
            <consortium name="The Broad Institute Genomics Platform"/>
            <person name="Cuomo C."/>
            <person name="de Hoog S."/>
            <person name="Gorbushina A."/>
            <person name="Stielow B."/>
            <person name="Teixiera M."/>
            <person name="Abouelleil A."/>
            <person name="Chapman S.B."/>
            <person name="Priest M."/>
            <person name="Young S.K."/>
            <person name="Wortman J."/>
            <person name="Nusbaum C."/>
            <person name="Birren B."/>
        </authorList>
    </citation>
    <scope>NUCLEOTIDE SEQUENCE [LARGE SCALE GENOMIC DNA]</scope>
    <source>
        <strain evidence="1 2">CBS 89968</strain>
    </source>
</reference>
<evidence type="ECO:0008006" key="3">
    <source>
        <dbReference type="Google" id="ProtNLM"/>
    </source>
</evidence>
<dbReference type="HOGENOM" id="CLU_108113_2_0_1"/>
<organism evidence="1 2">
    <name type="scientific">Exophiala spinifera</name>
    <dbReference type="NCBI Taxonomy" id="91928"/>
    <lineage>
        <taxon>Eukaryota</taxon>
        <taxon>Fungi</taxon>
        <taxon>Dikarya</taxon>
        <taxon>Ascomycota</taxon>
        <taxon>Pezizomycotina</taxon>
        <taxon>Eurotiomycetes</taxon>
        <taxon>Chaetothyriomycetidae</taxon>
        <taxon>Chaetothyriales</taxon>
        <taxon>Herpotrichiellaceae</taxon>
        <taxon>Exophiala</taxon>
    </lineage>
</organism>
<dbReference type="AlphaFoldDB" id="A0A0D1ZKW9"/>
<dbReference type="VEuPathDB" id="FungiDB:PV08_08650"/>
<sequence>MSDLATTLRSTAERYISAFKTLDADLFASLQSPKEYKHTFGPASVNPPPPQDGARFAQHIRDLQGIMKGFPVRARSTWVNEAQRQVIFHATSETWFRDEYKDSDDAEWLYHGEYVFVLDMDETGQKITKVFEFLDSKGTEELRGLMKRARAKEAEVKGKDVSKTSFE</sequence>